<keyword evidence="2" id="KW-1185">Reference proteome</keyword>
<gene>
    <name evidence="1" type="ORF">NCTC11224_02688</name>
</gene>
<dbReference type="Gene3D" id="1.10.357.10">
    <property type="entry name" value="Tetracycline Repressor, domain 2"/>
    <property type="match status" value="1"/>
</dbReference>
<dbReference type="Proteomes" id="UP000251853">
    <property type="component" value="Unassembled WGS sequence"/>
</dbReference>
<protein>
    <submittedName>
        <fullName evidence="1">TetR family transcriptional regulator</fullName>
    </submittedName>
</protein>
<sequence>MTTGAIYGYFPGKEALFDALTSDTAEELLALYDKVHRDFAALPPEQQPARLNEITEQYIPWMVNYIYDHFEVFKLLLCCGAPEARDRYFDRLAAVEEQSCRDFIKTMESLGYSAEGMSGTLIHILCRSFFQQLHEFVSHGLPREQAVTCAVTLSRFQHAGWVRIMELDE</sequence>
<reference evidence="1 2" key="1">
    <citation type="submission" date="2018-06" db="EMBL/GenBank/DDBJ databases">
        <authorList>
            <consortium name="Pathogen Informatics"/>
            <person name="Doyle S."/>
        </authorList>
    </citation>
    <scope>NUCLEOTIDE SEQUENCE [LARGE SCALE GENOMIC DNA]</scope>
    <source>
        <strain evidence="1 2">NCTC11224</strain>
    </source>
</reference>
<evidence type="ECO:0000313" key="2">
    <source>
        <dbReference type="Proteomes" id="UP000251853"/>
    </source>
</evidence>
<dbReference type="AlphaFoldDB" id="A0A2X2UCD6"/>
<name>A0A2X2UCD6_9FIRM</name>
<dbReference type="EMBL" id="UAVW01000009">
    <property type="protein sequence ID" value="SQB11331.1"/>
    <property type="molecule type" value="Genomic_DNA"/>
</dbReference>
<organism evidence="1 2">
    <name type="scientific">Enterocloster clostridioformis</name>
    <dbReference type="NCBI Taxonomy" id="1531"/>
    <lineage>
        <taxon>Bacteria</taxon>
        <taxon>Bacillati</taxon>
        <taxon>Bacillota</taxon>
        <taxon>Clostridia</taxon>
        <taxon>Lachnospirales</taxon>
        <taxon>Lachnospiraceae</taxon>
        <taxon>Enterocloster</taxon>
    </lineage>
</organism>
<accession>A0A2X2UCD6</accession>
<proteinExistence type="predicted"/>
<evidence type="ECO:0000313" key="1">
    <source>
        <dbReference type="EMBL" id="SQB11331.1"/>
    </source>
</evidence>